<reference evidence="3" key="1">
    <citation type="submission" date="2015-02" db="EMBL/GenBank/DDBJ databases">
        <authorList>
            <person name="Gon?alves P."/>
        </authorList>
    </citation>
    <scope>NUCLEOTIDE SEQUENCE [LARGE SCALE GENOMIC DNA]</scope>
</reference>
<sequence>MGRASRPSQQRLERAAIQADLQIVPLISAPAPPHLPPSMAGPAPQQISLTQTLLKAQYKDPESWEANKVVLTAFGTFTACVVFISQFGDLLIPQF</sequence>
<organism evidence="2 3">
    <name type="scientific">Sporidiobolus salmonicolor</name>
    <name type="common">Yeast-like fungus</name>
    <name type="synonym">Sporobolomyces salmonicolor</name>
    <dbReference type="NCBI Taxonomy" id="5005"/>
    <lineage>
        <taxon>Eukaryota</taxon>
        <taxon>Fungi</taxon>
        <taxon>Dikarya</taxon>
        <taxon>Basidiomycota</taxon>
        <taxon>Pucciniomycotina</taxon>
        <taxon>Microbotryomycetes</taxon>
        <taxon>Sporidiobolales</taxon>
        <taxon>Sporidiobolaceae</taxon>
        <taxon>Sporobolomyces</taxon>
    </lineage>
</organism>
<protein>
    <submittedName>
        <fullName evidence="2">SPOSA6832_03029-mRNA-1:cds</fullName>
    </submittedName>
</protein>
<keyword evidence="1" id="KW-0812">Transmembrane</keyword>
<dbReference type="Proteomes" id="UP000243876">
    <property type="component" value="Unassembled WGS sequence"/>
</dbReference>
<dbReference type="AlphaFoldDB" id="A0A0D6EN75"/>
<dbReference type="EMBL" id="CENE01000013">
    <property type="protein sequence ID" value="CEQ41331.1"/>
    <property type="molecule type" value="Genomic_DNA"/>
</dbReference>
<proteinExistence type="predicted"/>
<keyword evidence="1" id="KW-1133">Transmembrane helix</keyword>
<keyword evidence="1" id="KW-0472">Membrane</keyword>
<evidence type="ECO:0000313" key="2">
    <source>
        <dbReference type="EMBL" id="CEQ41331.1"/>
    </source>
</evidence>
<dbReference type="OrthoDB" id="2537617at2759"/>
<evidence type="ECO:0000256" key="1">
    <source>
        <dbReference type="SAM" id="Phobius"/>
    </source>
</evidence>
<name>A0A0D6EN75_SPOSA</name>
<gene>
    <name evidence="2" type="primary">SPOSA6832_03029</name>
</gene>
<feature type="transmembrane region" description="Helical" evidence="1">
    <location>
        <begin position="69"/>
        <end position="88"/>
    </location>
</feature>
<keyword evidence="3" id="KW-1185">Reference proteome</keyword>
<evidence type="ECO:0000313" key="3">
    <source>
        <dbReference type="Proteomes" id="UP000243876"/>
    </source>
</evidence>
<accession>A0A0D6EN75</accession>